<evidence type="ECO:0000259" key="4">
    <source>
        <dbReference type="Pfam" id="PF13505"/>
    </source>
</evidence>
<comment type="caution">
    <text evidence="5">The sequence shown here is derived from an EMBL/GenBank/DDBJ whole genome shotgun (WGS) entry which is preliminary data.</text>
</comment>
<feature type="domain" description="Outer membrane protein beta-barrel" evidence="4">
    <location>
        <begin position="44"/>
        <end position="210"/>
    </location>
</feature>
<dbReference type="Gene3D" id="2.40.160.20">
    <property type="match status" value="1"/>
</dbReference>
<evidence type="ECO:0000313" key="5">
    <source>
        <dbReference type="EMBL" id="MDD7972440.1"/>
    </source>
</evidence>
<accession>A0ABT5TCL2</accession>
<feature type="region of interest" description="Disordered" evidence="2">
    <location>
        <begin position="26"/>
        <end position="45"/>
    </location>
</feature>
<dbReference type="RefSeq" id="WP_274353111.1">
    <property type="nucleotide sequence ID" value="NZ_JAQZSM010000015.1"/>
</dbReference>
<evidence type="ECO:0000256" key="3">
    <source>
        <dbReference type="SAM" id="SignalP"/>
    </source>
</evidence>
<sequence length="210" mass="21035">MIRSFATAAVTASLLAAPAFAQSTSKSGAPMAEPQIAQPAQPMAPAAPRFSWTGGYVGGQLGFGQTSVTGDSNRLGGTAGVFAGYRMDMGQAVLGVEGVVTPVLPGSSDLPGGDSIRGTASLLLSAGMPFGPDQRTLAYVNAGPTIMRTGGSGVSSETSTGATLGVGVDYMLNDNTMLRTGLSHTQVKSVGAANARVRTTSANVGVGFKF</sequence>
<dbReference type="InterPro" id="IPR011250">
    <property type="entry name" value="OMP/PagP_B-barrel"/>
</dbReference>
<gene>
    <name evidence="5" type="ORF">PUT78_15175</name>
</gene>
<dbReference type="SUPFAM" id="SSF56925">
    <property type="entry name" value="OMPA-like"/>
    <property type="match status" value="1"/>
</dbReference>
<dbReference type="Proteomes" id="UP001431784">
    <property type="component" value="Unassembled WGS sequence"/>
</dbReference>
<evidence type="ECO:0000256" key="2">
    <source>
        <dbReference type="SAM" id="MobiDB-lite"/>
    </source>
</evidence>
<keyword evidence="6" id="KW-1185">Reference proteome</keyword>
<protein>
    <submittedName>
        <fullName evidence="5">Outer membrane beta-barrel protein</fullName>
    </submittedName>
</protein>
<reference evidence="5" key="1">
    <citation type="submission" date="2023-02" db="EMBL/GenBank/DDBJ databases">
        <title>Description of Roseinatronobacter alkalisoli sp. nov., an alkaliphilic bacerium isolated from soda soil.</title>
        <authorList>
            <person name="Wei W."/>
        </authorList>
    </citation>
    <scope>NUCLEOTIDE SEQUENCE</scope>
    <source>
        <strain evidence="5">HJB301</strain>
    </source>
</reference>
<feature type="signal peptide" evidence="3">
    <location>
        <begin position="1"/>
        <end position="21"/>
    </location>
</feature>
<dbReference type="Pfam" id="PF13505">
    <property type="entry name" value="OMP_b-brl"/>
    <property type="match status" value="1"/>
</dbReference>
<keyword evidence="1 3" id="KW-0732">Signal</keyword>
<organism evidence="5 6">
    <name type="scientific">Roseinatronobacter alkalisoli</name>
    <dbReference type="NCBI Taxonomy" id="3028235"/>
    <lineage>
        <taxon>Bacteria</taxon>
        <taxon>Pseudomonadati</taxon>
        <taxon>Pseudomonadota</taxon>
        <taxon>Alphaproteobacteria</taxon>
        <taxon>Rhodobacterales</taxon>
        <taxon>Paracoccaceae</taxon>
        <taxon>Roseinatronobacter</taxon>
    </lineage>
</organism>
<proteinExistence type="predicted"/>
<feature type="chain" id="PRO_5045054004" evidence="3">
    <location>
        <begin position="22"/>
        <end position="210"/>
    </location>
</feature>
<name>A0ABT5TCL2_9RHOB</name>
<dbReference type="InterPro" id="IPR027385">
    <property type="entry name" value="Beta-barrel_OMP"/>
</dbReference>
<evidence type="ECO:0000256" key="1">
    <source>
        <dbReference type="ARBA" id="ARBA00022729"/>
    </source>
</evidence>
<dbReference type="EMBL" id="JAQZSM010000015">
    <property type="protein sequence ID" value="MDD7972440.1"/>
    <property type="molecule type" value="Genomic_DNA"/>
</dbReference>
<evidence type="ECO:0000313" key="6">
    <source>
        <dbReference type="Proteomes" id="UP001431784"/>
    </source>
</evidence>
<feature type="compositionally biased region" description="Low complexity" evidence="2">
    <location>
        <begin position="29"/>
        <end position="45"/>
    </location>
</feature>